<evidence type="ECO:0000313" key="2">
    <source>
        <dbReference type="Ensembl" id="ENSPSIP00000011316.1"/>
    </source>
</evidence>
<feature type="compositionally biased region" description="Basic and acidic residues" evidence="1">
    <location>
        <begin position="30"/>
        <end position="40"/>
    </location>
</feature>
<dbReference type="STRING" id="13735.ENSPSIP00000011316"/>
<organism evidence="2 3">
    <name type="scientific">Pelodiscus sinensis</name>
    <name type="common">Chinese softshell turtle</name>
    <name type="synonym">Trionyx sinensis</name>
    <dbReference type="NCBI Taxonomy" id="13735"/>
    <lineage>
        <taxon>Eukaryota</taxon>
        <taxon>Metazoa</taxon>
        <taxon>Chordata</taxon>
        <taxon>Craniata</taxon>
        <taxon>Vertebrata</taxon>
        <taxon>Euteleostomi</taxon>
        <taxon>Archelosauria</taxon>
        <taxon>Testudinata</taxon>
        <taxon>Testudines</taxon>
        <taxon>Cryptodira</taxon>
        <taxon>Trionychia</taxon>
        <taxon>Trionychidae</taxon>
        <taxon>Pelodiscus</taxon>
    </lineage>
</organism>
<reference evidence="3" key="1">
    <citation type="submission" date="2011-10" db="EMBL/GenBank/DDBJ databases">
        <authorList>
            <consortium name="Soft-shell Turtle Genome Consortium"/>
        </authorList>
    </citation>
    <scope>NUCLEOTIDE SEQUENCE [LARGE SCALE GENOMIC DNA]</scope>
    <source>
        <strain evidence="3">Daiwa-1</strain>
    </source>
</reference>
<reference evidence="2" key="3">
    <citation type="submission" date="2025-08" db="UniProtKB">
        <authorList>
            <consortium name="Ensembl"/>
        </authorList>
    </citation>
    <scope>IDENTIFICATION</scope>
</reference>
<accession>K7FTF6</accession>
<proteinExistence type="predicted"/>
<feature type="compositionally biased region" description="Polar residues" evidence="1">
    <location>
        <begin position="20"/>
        <end position="29"/>
    </location>
</feature>
<reference evidence="2" key="4">
    <citation type="submission" date="2025-09" db="UniProtKB">
        <authorList>
            <consortium name="Ensembl"/>
        </authorList>
    </citation>
    <scope>IDENTIFICATION</scope>
</reference>
<dbReference type="Ensembl" id="ENSPSIT00000011372.1">
    <property type="protein sequence ID" value="ENSPSIP00000011316.1"/>
    <property type="gene ID" value="ENSPSIG00000010241.1"/>
</dbReference>
<evidence type="ECO:0000313" key="3">
    <source>
        <dbReference type="Proteomes" id="UP000007267"/>
    </source>
</evidence>
<dbReference type="EMBL" id="AGCU01174596">
    <property type="status" value="NOT_ANNOTATED_CDS"/>
    <property type="molecule type" value="Genomic_DNA"/>
</dbReference>
<dbReference type="InterPro" id="IPR039586">
    <property type="entry name" value="CFAP46"/>
</dbReference>
<dbReference type="PANTHER" id="PTHR15977:SF15">
    <property type="entry name" value="CILIA- AND FLAGELLA-ASSOCIATED PROTEIN 46"/>
    <property type="match status" value="1"/>
</dbReference>
<sequence>MEEYLKPVLSVFDFTDSRQQSPSVSTAESGKTKAKDKETKYTGLQGGPVDSGDCVILLADSLLMELPLEALSIFQEEVISSVSRDFSLQILYSRIHVEEPENDVKKDPKIPKESKPKADQKKNVKMVSKTYLYCFT</sequence>
<dbReference type="PANTHER" id="PTHR15977">
    <property type="entry name" value="CILIA- AND FLAGELLA-ASSOCIATED PROTEIN 46"/>
    <property type="match status" value="1"/>
</dbReference>
<keyword evidence="3" id="KW-1185">Reference proteome</keyword>
<dbReference type="Proteomes" id="UP000007267">
    <property type="component" value="Unassembled WGS sequence"/>
</dbReference>
<dbReference type="AlphaFoldDB" id="K7FTF6"/>
<name>K7FTF6_PELSI</name>
<dbReference type="GO" id="GO:0035082">
    <property type="term" value="P:axoneme assembly"/>
    <property type="evidence" value="ECO:0007669"/>
    <property type="project" value="InterPro"/>
</dbReference>
<feature type="region of interest" description="Disordered" evidence="1">
    <location>
        <begin position="100"/>
        <end position="121"/>
    </location>
</feature>
<dbReference type="EMBL" id="AGCU01174597">
    <property type="status" value="NOT_ANNOTATED_CDS"/>
    <property type="molecule type" value="Genomic_DNA"/>
</dbReference>
<dbReference type="eggNOG" id="ENOG502QS2Z">
    <property type="taxonomic scope" value="Eukaryota"/>
</dbReference>
<dbReference type="GeneTree" id="ENSGT00570000079216"/>
<dbReference type="GO" id="GO:0060294">
    <property type="term" value="P:cilium movement involved in cell motility"/>
    <property type="evidence" value="ECO:0007669"/>
    <property type="project" value="InterPro"/>
</dbReference>
<feature type="region of interest" description="Disordered" evidence="1">
    <location>
        <begin position="20"/>
        <end position="43"/>
    </location>
</feature>
<dbReference type="EMBL" id="AGCU01174598">
    <property type="status" value="NOT_ANNOTATED_CDS"/>
    <property type="molecule type" value="Genomic_DNA"/>
</dbReference>
<protein>
    <submittedName>
        <fullName evidence="2">Uncharacterized protein</fullName>
    </submittedName>
</protein>
<reference evidence="3" key="2">
    <citation type="journal article" date="2013" name="Nat. Genet.">
        <title>The draft genomes of soft-shell turtle and green sea turtle yield insights into the development and evolution of the turtle-specific body plan.</title>
        <authorList>
            <person name="Wang Z."/>
            <person name="Pascual-Anaya J."/>
            <person name="Zadissa A."/>
            <person name="Li W."/>
            <person name="Niimura Y."/>
            <person name="Huang Z."/>
            <person name="Li C."/>
            <person name="White S."/>
            <person name="Xiong Z."/>
            <person name="Fang D."/>
            <person name="Wang B."/>
            <person name="Ming Y."/>
            <person name="Chen Y."/>
            <person name="Zheng Y."/>
            <person name="Kuraku S."/>
            <person name="Pignatelli M."/>
            <person name="Herrero J."/>
            <person name="Beal K."/>
            <person name="Nozawa M."/>
            <person name="Li Q."/>
            <person name="Wang J."/>
            <person name="Zhang H."/>
            <person name="Yu L."/>
            <person name="Shigenobu S."/>
            <person name="Wang J."/>
            <person name="Liu J."/>
            <person name="Flicek P."/>
            <person name="Searle S."/>
            <person name="Wang J."/>
            <person name="Kuratani S."/>
            <person name="Yin Y."/>
            <person name="Aken B."/>
            <person name="Zhang G."/>
            <person name="Irie N."/>
        </authorList>
    </citation>
    <scope>NUCLEOTIDE SEQUENCE [LARGE SCALE GENOMIC DNA]</scope>
    <source>
        <strain evidence="3">Daiwa-1</strain>
    </source>
</reference>
<dbReference type="HOGENOM" id="CLU_1874811_0_0_1"/>
<evidence type="ECO:0000256" key="1">
    <source>
        <dbReference type="SAM" id="MobiDB-lite"/>
    </source>
</evidence>